<gene>
    <name evidence="2" type="ORF">C8R41DRAFT_825416</name>
</gene>
<keyword evidence="1" id="KW-0732">Signal</keyword>
<evidence type="ECO:0000313" key="2">
    <source>
        <dbReference type="EMBL" id="KAJ4496655.1"/>
    </source>
</evidence>
<organism evidence="2 3">
    <name type="scientific">Lentinula lateritia</name>
    <dbReference type="NCBI Taxonomy" id="40482"/>
    <lineage>
        <taxon>Eukaryota</taxon>
        <taxon>Fungi</taxon>
        <taxon>Dikarya</taxon>
        <taxon>Basidiomycota</taxon>
        <taxon>Agaricomycotina</taxon>
        <taxon>Agaricomycetes</taxon>
        <taxon>Agaricomycetidae</taxon>
        <taxon>Agaricales</taxon>
        <taxon>Marasmiineae</taxon>
        <taxon>Omphalotaceae</taxon>
        <taxon>Lentinula</taxon>
    </lineage>
</organism>
<keyword evidence="3" id="KW-1185">Reference proteome</keyword>
<protein>
    <submittedName>
        <fullName evidence="2">Uncharacterized protein</fullName>
    </submittedName>
</protein>
<sequence>MGFNIPCLVLGLISNAYAVPVANIVGLSHASVTAHNGNFPHVNYEFLKEGRPRKIKLEKGLPEFKFPSHQPSLANAAVETVLAGFGTTGSALNDFVGVDMEENQDHSRTFDFNVTSVILLEPAGIYCPCVGTATILFKHQTVIGTLISYERRFPAVEGEEAQKGRKERIIKERIQKTKTICLEFVPPGARYMSSPSHVEGLKRADLHGVCC</sequence>
<dbReference type="Proteomes" id="UP001150217">
    <property type="component" value="Unassembled WGS sequence"/>
</dbReference>
<reference evidence="2" key="1">
    <citation type="submission" date="2022-08" db="EMBL/GenBank/DDBJ databases">
        <title>A Global Phylogenomic Analysis of the Shiitake Genus Lentinula.</title>
        <authorList>
            <consortium name="DOE Joint Genome Institute"/>
            <person name="Sierra-Patev S."/>
            <person name="Min B."/>
            <person name="Naranjo-Ortiz M."/>
            <person name="Looney B."/>
            <person name="Konkel Z."/>
            <person name="Slot J.C."/>
            <person name="Sakamoto Y."/>
            <person name="Steenwyk J.L."/>
            <person name="Rokas A."/>
            <person name="Carro J."/>
            <person name="Camarero S."/>
            <person name="Ferreira P."/>
            <person name="Molpeceres G."/>
            <person name="Ruiz-Duenas F.J."/>
            <person name="Serrano A."/>
            <person name="Henrissat B."/>
            <person name="Drula E."/>
            <person name="Hughes K.W."/>
            <person name="Mata J.L."/>
            <person name="Ishikawa N.K."/>
            <person name="Vargas-Isla R."/>
            <person name="Ushijima S."/>
            <person name="Smith C.A."/>
            <person name="Ahrendt S."/>
            <person name="Andreopoulos W."/>
            <person name="He G."/>
            <person name="Labutti K."/>
            <person name="Lipzen A."/>
            <person name="Ng V."/>
            <person name="Riley R."/>
            <person name="Sandor L."/>
            <person name="Barry K."/>
            <person name="Martinez A.T."/>
            <person name="Xiao Y."/>
            <person name="Gibbons J.G."/>
            <person name="Terashima K."/>
            <person name="Grigoriev I.V."/>
            <person name="Hibbett D.S."/>
        </authorList>
    </citation>
    <scope>NUCLEOTIDE SEQUENCE</scope>
    <source>
        <strain evidence="2">RHP3577 ss4</strain>
    </source>
</reference>
<proteinExistence type="predicted"/>
<dbReference type="EMBL" id="JANVFT010000026">
    <property type="protein sequence ID" value="KAJ4496655.1"/>
    <property type="molecule type" value="Genomic_DNA"/>
</dbReference>
<evidence type="ECO:0000313" key="3">
    <source>
        <dbReference type="Proteomes" id="UP001150217"/>
    </source>
</evidence>
<feature type="chain" id="PRO_5046460056" evidence="1">
    <location>
        <begin position="19"/>
        <end position="211"/>
    </location>
</feature>
<accession>A0ABQ8VJU7</accession>
<comment type="caution">
    <text evidence="2">The sequence shown here is derived from an EMBL/GenBank/DDBJ whole genome shotgun (WGS) entry which is preliminary data.</text>
</comment>
<evidence type="ECO:0000256" key="1">
    <source>
        <dbReference type="SAM" id="SignalP"/>
    </source>
</evidence>
<feature type="signal peptide" evidence="1">
    <location>
        <begin position="1"/>
        <end position="18"/>
    </location>
</feature>
<name>A0ABQ8VJU7_9AGAR</name>